<evidence type="ECO:0000256" key="5">
    <source>
        <dbReference type="ARBA" id="ARBA00023198"/>
    </source>
</evidence>
<dbReference type="InterPro" id="IPR051249">
    <property type="entry name" value="NLRP_Inflammasome"/>
</dbReference>
<evidence type="ECO:0000259" key="7">
    <source>
        <dbReference type="PROSITE" id="PS50209"/>
    </source>
</evidence>
<dbReference type="AlphaFoldDB" id="A0A4X2KXF9"/>
<keyword evidence="2" id="KW-0963">Cytoplasm</keyword>
<reference evidence="9" key="2">
    <citation type="submission" date="2025-08" db="UniProtKB">
        <authorList>
            <consortium name="Ensembl"/>
        </authorList>
    </citation>
    <scope>IDENTIFICATION</scope>
</reference>
<keyword evidence="4" id="KW-0391">Immunity</keyword>
<name>A0A4X2KXF9_VOMUR</name>
<dbReference type="InterPro" id="IPR004020">
    <property type="entry name" value="DAPIN"/>
</dbReference>
<feature type="domain" description="CARD" evidence="7">
    <location>
        <begin position="118"/>
        <end position="200"/>
    </location>
</feature>
<dbReference type="PANTHER" id="PTHR46985">
    <property type="entry name" value="NACHT, LRR AND PYD DOMAINS-CONTAINING PROTEIN 1"/>
    <property type="match status" value="1"/>
</dbReference>
<dbReference type="GeneTree" id="ENSGT00940000161873"/>
<dbReference type="GO" id="GO:0006954">
    <property type="term" value="P:inflammatory response"/>
    <property type="evidence" value="ECO:0007669"/>
    <property type="project" value="UniProtKB-KW"/>
</dbReference>
<sequence>MSCGRELILKALDNLTENEFQRFKSRLLTVPLRDDFKRIPRGSLPDLDRVSLTDKIVGSYLDDYGIELTVQVLQDIHMREEAVRLQGAVGSASRPHLVENAARPTQHSTTASTPSGIHFVDKHRASLISNVTLVDQVLDRLCGHILNPEHYEAIRAENTPQNQMRRLYSFMRAWDDTCKDQLLEALKETHPSLVQKLERS</sequence>
<reference evidence="10" key="1">
    <citation type="submission" date="2018-12" db="EMBL/GenBank/DDBJ databases">
        <authorList>
            <person name="Yazar S."/>
        </authorList>
    </citation>
    <scope>NUCLEOTIDE SEQUENCE [LARGE SCALE GENOMIC DNA]</scope>
</reference>
<evidence type="ECO:0008006" key="11">
    <source>
        <dbReference type="Google" id="ProtNLM"/>
    </source>
</evidence>
<dbReference type="GO" id="GO:0042981">
    <property type="term" value="P:regulation of apoptotic process"/>
    <property type="evidence" value="ECO:0007669"/>
    <property type="project" value="InterPro"/>
</dbReference>
<accession>A0A4X2KXF9</accession>
<proteinExistence type="predicted"/>
<dbReference type="SUPFAM" id="SSF47986">
    <property type="entry name" value="DEATH domain"/>
    <property type="match status" value="2"/>
</dbReference>
<dbReference type="InterPro" id="IPR033516">
    <property type="entry name" value="CARD8/ASC/NALP1_CARD"/>
</dbReference>
<dbReference type="RefSeq" id="XP_027714801.1">
    <property type="nucleotide sequence ID" value="XM_027859000.1"/>
</dbReference>
<dbReference type="Pfam" id="PF02758">
    <property type="entry name" value="PYRIN"/>
    <property type="match status" value="1"/>
</dbReference>
<dbReference type="PANTHER" id="PTHR46985:SF2">
    <property type="entry name" value="APOPTOSIS-ASSOCIATED SPECK-LIKE PROTEIN CONTAINING A CARD"/>
    <property type="match status" value="1"/>
</dbReference>
<keyword evidence="3" id="KW-0399">Innate immunity</keyword>
<evidence type="ECO:0000256" key="3">
    <source>
        <dbReference type="ARBA" id="ARBA00022588"/>
    </source>
</evidence>
<dbReference type="InterPro" id="IPR001315">
    <property type="entry name" value="CARD"/>
</dbReference>
<evidence type="ECO:0000259" key="8">
    <source>
        <dbReference type="PROSITE" id="PS50824"/>
    </source>
</evidence>
<dbReference type="Pfam" id="PF00619">
    <property type="entry name" value="CARD"/>
    <property type="match status" value="1"/>
</dbReference>
<organism evidence="9 10">
    <name type="scientific">Vombatus ursinus</name>
    <name type="common">Common wombat</name>
    <dbReference type="NCBI Taxonomy" id="29139"/>
    <lineage>
        <taxon>Eukaryota</taxon>
        <taxon>Metazoa</taxon>
        <taxon>Chordata</taxon>
        <taxon>Craniata</taxon>
        <taxon>Vertebrata</taxon>
        <taxon>Euteleostomi</taxon>
        <taxon>Mammalia</taxon>
        <taxon>Metatheria</taxon>
        <taxon>Diprotodontia</taxon>
        <taxon>Vombatidae</taxon>
        <taxon>Vombatus</taxon>
    </lineage>
</organism>
<dbReference type="PROSITE" id="PS50824">
    <property type="entry name" value="DAPIN"/>
    <property type="match status" value="1"/>
</dbReference>
<dbReference type="InterPro" id="IPR011029">
    <property type="entry name" value="DEATH-like_dom_sf"/>
</dbReference>
<evidence type="ECO:0000256" key="2">
    <source>
        <dbReference type="ARBA" id="ARBA00022490"/>
    </source>
</evidence>
<keyword evidence="6" id="KW-1271">Inflammasome</keyword>
<evidence type="ECO:0000313" key="10">
    <source>
        <dbReference type="Proteomes" id="UP000314987"/>
    </source>
</evidence>
<dbReference type="CDD" id="cd08330">
    <property type="entry name" value="CARD_ASC_NALP1"/>
    <property type="match status" value="1"/>
</dbReference>
<dbReference type="SMART" id="SM01289">
    <property type="entry name" value="PYRIN"/>
    <property type="match status" value="1"/>
</dbReference>
<dbReference type="FunFam" id="1.10.533.10:FF:000013">
    <property type="entry name" value="Apoptosis-associated speck-like protein containing a CARD"/>
    <property type="match status" value="1"/>
</dbReference>
<protein>
    <recommendedName>
        <fullName evidence="11">PYD and CARD domain containing</fullName>
    </recommendedName>
</protein>
<dbReference type="GeneID" id="114040819"/>
<comment type="subcellular location">
    <subcellularLocation>
        <location evidence="1">Inflammasome</location>
    </subcellularLocation>
</comment>
<keyword evidence="5" id="KW-0395">Inflammatory response</keyword>
<feature type="domain" description="Pyrin" evidence="8">
    <location>
        <begin position="1"/>
        <end position="91"/>
    </location>
</feature>
<gene>
    <name evidence="9" type="primary">LOC114040819</name>
</gene>
<evidence type="ECO:0000256" key="6">
    <source>
        <dbReference type="ARBA" id="ARBA00023233"/>
    </source>
</evidence>
<dbReference type="OMA" id="SRETNQA"/>
<evidence type="ECO:0000313" key="9">
    <source>
        <dbReference type="Ensembl" id="ENSVURP00010014761.1"/>
    </source>
</evidence>
<dbReference type="GO" id="GO:0045087">
    <property type="term" value="P:innate immune response"/>
    <property type="evidence" value="ECO:0007669"/>
    <property type="project" value="UniProtKB-KW"/>
</dbReference>
<reference evidence="9" key="3">
    <citation type="submission" date="2025-09" db="UniProtKB">
        <authorList>
            <consortium name="Ensembl"/>
        </authorList>
    </citation>
    <scope>IDENTIFICATION</scope>
</reference>
<evidence type="ECO:0000256" key="1">
    <source>
        <dbReference type="ARBA" id="ARBA00004110"/>
    </source>
</evidence>
<dbReference type="Proteomes" id="UP000314987">
    <property type="component" value="Unassembled WGS sequence"/>
</dbReference>
<dbReference type="PROSITE" id="PS50209">
    <property type="entry name" value="CARD"/>
    <property type="match status" value="1"/>
</dbReference>
<evidence type="ECO:0000256" key="4">
    <source>
        <dbReference type="ARBA" id="ARBA00022859"/>
    </source>
</evidence>
<dbReference type="STRING" id="29139.ENSVURP00010014761"/>
<dbReference type="OrthoDB" id="10058437at2759"/>
<dbReference type="GO" id="GO:0061702">
    <property type="term" value="C:canonical inflammasome complex"/>
    <property type="evidence" value="ECO:0007669"/>
    <property type="project" value="UniProtKB-SubCell"/>
</dbReference>
<dbReference type="Gene3D" id="1.10.533.10">
    <property type="entry name" value="Death Domain, Fas"/>
    <property type="match status" value="2"/>
</dbReference>
<keyword evidence="10" id="KW-1185">Reference proteome</keyword>
<dbReference type="Ensembl" id="ENSVURT00010016781.1">
    <property type="protein sequence ID" value="ENSVURP00010014761.1"/>
    <property type="gene ID" value="ENSVURG00010011302.1"/>
</dbReference>
<dbReference type="CDD" id="cd08321">
    <property type="entry name" value="Pyrin_ASC-like"/>
    <property type="match status" value="1"/>
</dbReference>